<dbReference type="SUPFAM" id="SSF49777">
    <property type="entry name" value="PEBP-like"/>
    <property type="match status" value="1"/>
</dbReference>
<dbReference type="Pfam" id="PF01161">
    <property type="entry name" value="PBP"/>
    <property type="match status" value="1"/>
</dbReference>
<dbReference type="CDD" id="cd00865">
    <property type="entry name" value="PEBP_bact_arch"/>
    <property type="match status" value="1"/>
</dbReference>
<proteinExistence type="predicted"/>
<dbReference type="PATRIC" id="fig|1007676.4.peg.1142"/>
<keyword evidence="2" id="KW-1185">Reference proteome</keyword>
<dbReference type="STRING" id="1007676.ABM34_05760"/>
<dbReference type="Gene3D" id="3.90.280.10">
    <property type="entry name" value="PEBP-like"/>
    <property type="match status" value="1"/>
</dbReference>
<dbReference type="KEGG" id="lgn:ABM34_05760"/>
<dbReference type="InterPro" id="IPR005247">
    <property type="entry name" value="YbhB_YbcL/LppC-like"/>
</dbReference>
<name>A0A0H4QGN7_9LACO</name>
<dbReference type="PANTHER" id="PTHR30289:SF1">
    <property type="entry name" value="PEBP (PHOSPHATIDYLETHANOLAMINE-BINDING PROTEIN) FAMILY PROTEIN"/>
    <property type="match status" value="1"/>
</dbReference>
<dbReference type="EMBL" id="CP012034">
    <property type="protein sequence ID" value="AKP67092.1"/>
    <property type="molecule type" value="Genomic_DNA"/>
</dbReference>
<dbReference type="InterPro" id="IPR036610">
    <property type="entry name" value="PEBP-like_sf"/>
</dbReference>
<organism evidence="1 2">
    <name type="scientific">Companilactobacillus ginsenosidimutans</name>
    <dbReference type="NCBI Taxonomy" id="1007676"/>
    <lineage>
        <taxon>Bacteria</taxon>
        <taxon>Bacillati</taxon>
        <taxon>Bacillota</taxon>
        <taxon>Bacilli</taxon>
        <taxon>Lactobacillales</taxon>
        <taxon>Lactobacillaceae</taxon>
        <taxon>Companilactobacillus</taxon>
    </lineage>
</organism>
<evidence type="ECO:0008006" key="3">
    <source>
        <dbReference type="Google" id="ProtNLM"/>
    </source>
</evidence>
<dbReference type="OrthoDB" id="9797506at2"/>
<dbReference type="RefSeq" id="WP_048704171.1">
    <property type="nucleotide sequence ID" value="NZ_CP012034.1"/>
</dbReference>
<evidence type="ECO:0000313" key="1">
    <source>
        <dbReference type="EMBL" id="AKP67092.1"/>
    </source>
</evidence>
<dbReference type="NCBIfam" id="TIGR00481">
    <property type="entry name" value="YbhB/YbcL family Raf kinase inhibitor-like protein"/>
    <property type="match status" value="1"/>
</dbReference>
<dbReference type="InterPro" id="IPR008914">
    <property type="entry name" value="PEBP"/>
</dbReference>
<reference evidence="2" key="1">
    <citation type="submission" date="2015-07" db="EMBL/GenBank/DDBJ databases">
        <title>Lactobacillus ginsenosidimutans/EMML 3141/ whole genome sequencing.</title>
        <authorList>
            <person name="Kim M.K."/>
            <person name="Im W.-T."/>
            <person name="Srinivasan S."/>
            <person name="Lee J.-J."/>
        </authorList>
    </citation>
    <scope>NUCLEOTIDE SEQUENCE [LARGE SCALE GENOMIC DNA]</scope>
    <source>
        <strain evidence="2">EMML 3041</strain>
    </source>
</reference>
<evidence type="ECO:0000313" key="2">
    <source>
        <dbReference type="Proteomes" id="UP000036106"/>
    </source>
</evidence>
<accession>A0A0H4QGN7</accession>
<gene>
    <name evidence="1" type="ORF">ABM34_05760</name>
</gene>
<sequence>MKVTVPLQNGLLADKYGKYATGDQMKNGKPIISFPIDFSDVPISAKSLAITLTDPDSIPVCGFEWIHWTMANIPVSSTSLPENFSRSANSSIIQGKNSSASKLLNGIDPDLQVKYEGPNPPDITHDYVLKAYALDTTLDLQEGFWMNELLHKMDNHIIESASFVIPSRA</sequence>
<dbReference type="AlphaFoldDB" id="A0A0H4QGN7"/>
<dbReference type="PANTHER" id="PTHR30289">
    <property type="entry name" value="UNCHARACTERIZED PROTEIN YBCL-RELATED"/>
    <property type="match status" value="1"/>
</dbReference>
<dbReference type="Proteomes" id="UP000036106">
    <property type="component" value="Chromosome"/>
</dbReference>
<protein>
    <recommendedName>
        <fullName evidence="3">Phospholipid-binding protein</fullName>
    </recommendedName>
</protein>